<reference evidence="1" key="1">
    <citation type="submission" date="2020-02" db="EMBL/GenBank/DDBJ databases">
        <authorList>
            <person name="Meier V. D."/>
        </authorList>
    </citation>
    <scope>NUCLEOTIDE SEQUENCE</scope>
    <source>
        <strain evidence="1">AVDCRST_MAG74</strain>
    </source>
</reference>
<proteinExistence type="predicted"/>
<sequence>MSNFFDSSRSTVKTAYAPESRLLLSSRPGFAVAVQTVFR</sequence>
<dbReference type="AlphaFoldDB" id="A0A6J4NEL4"/>
<evidence type="ECO:0000313" key="1">
    <source>
        <dbReference type="EMBL" id="CAA9382322.1"/>
    </source>
</evidence>
<protein>
    <submittedName>
        <fullName evidence="1">Uncharacterized protein</fullName>
    </submittedName>
</protein>
<accession>A0A6J4NEL4</accession>
<dbReference type="EMBL" id="CADCUR010000034">
    <property type="protein sequence ID" value="CAA9382322.1"/>
    <property type="molecule type" value="Genomic_DNA"/>
</dbReference>
<gene>
    <name evidence="1" type="ORF">AVDCRST_MAG74-471</name>
</gene>
<name>A0A6J4NEL4_9BACT</name>
<organism evidence="1">
    <name type="scientific">uncultured Pyrinomonadaceae bacterium</name>
    <dbReference type="NCBI Taxonomy" id="2283094"/>
    <lineage>
        <taxon>Bacteria</taxon>
        <taxon>Pseudomonadati</taxon>
        <taxon>Acidobacteriota</taxon>
        <taxon>Blastocatellia</taxon>
        <taxon>Blastocatellales</taxon>
        <taxon>Pyrinomonadaceae</taxon>
        <taxon>environmental samples</taxon>
    </lineage>
</organism>